<keyword evidence="1" id="KW-0235">DNA replication</keyword>
<feature type="non-terminal residue" evidence="4">
    <location>
        <position position="1"/>
    </location>
</feature>
<keyword evidence="1" id="KW-0540">Nuclease</keyword>
<reference evidence="4 5" key="1">
    <citation type="journal article" date="2013" name="Curr. Biol.">
        <title>The Genome of the Foraminiferan Reticulomyxa filosa.</title>
        <authorList>
            <person name="Glockner G."/>
            <person name="Hulsmann N."/>
            <person name="Schleicher M."/>
            <person name="Noegel A.A."/>
            <person name="Eichinger L."/>
            <person name="Gallinger C."/>
            <person name="Pawlowski J."/>
            <person name="Sierra R."/>
            <person name="Euteneuer U."/>
            <person name="Pillet L."/>
            <person name="Moustafa A."/>
            <person name="Platzer M."/>
            <person name="Groth M."/>
            <person name="Szafranski K."/>
            <person name="Schliwa M."/>
        </authorList>
    </citation>
    <scope>NUCLEOTIDE SEQUENCE [LARGE SCALE GENOMIC DNA]</scope>
</reference>
<dbReference type="GO" id="GO:0051539">
    <property type="term" value="F:4 iron, 4 sulfur cluster binding"/>
    <property type="evidence" value="ECO:0007669"/>
    <property type="project" value="UniProtKB-UniRule"/>
</dbReference>
<dbReference type="GO" id="GO:0017108">
    <property type="term" value="F:5'-flap endonuclease activity"/>
    <property type="evidence" value="ECO:0007669"/>
    <property type="project" value="UniProtKB-UniRule"/>
</dbReference>
<keyword evidence="5" id="KW-1185">Reference proteome</keyword>
<dbReference type="EC" id="3.1.-.-" evidence="1"/>
<evidence type="ECO:0000259" key="3">
    <source>
        <dbReference type="Pfam" id="PF13087"/>
    </source>
</evidence>
<keyword evidence="1" id="KW-0408">Iron</keyword>
<dbReference type="GO" id="GO:0006281">
    <property type="term" value="P:DNA repair"/>
    <property type="evidence" value="ECO:0007669"/>
    <property type="project" value="UniProtKB-KW"/>
</dbReference>
<keyword evidence="1" id="KW-0067">ATP-binding</keyword>
<keyword evidence="1" id="KW-0479">Metal-binding</keyword>
<dbReference type="EC" id="3.6.4.12" evidence="1"/>
<evidence type="ECO:0000313" key="4">
    <source>
        <dbReference type="EMBL" id="ETO01273.1"/>
    </source>
</evidence>
<dbReference type="EMBL" id="ASPP01038747">
    <property type="protein sequence ID" value="ETO01273.1"/>
    <property type="molecule type" value="Genomic_DNA"/>
</dbReference>
<name>X6LH06_RETFI</name>
<accession>X6LH06</accession>
<dbReference type="GO" id="GO:0005737">
    <property type="term" value="C:cytoplasm"/>
    <property type="evidence" value="ECO:0007669"/>
    <property type="project" value="TreeGrafter"/>
</dbReference>
<dbReference type="AlphaFoldDB" id="X6LH06"/>
<keyword evidence="1" id="KW-0227">DNA damage</keyword>
<keyword evidence="1" id="KW-0238">DNA-binding</keyword>
<dbReference type="InterPro" id="IPR041679">
    <property type="entry name" value="DNA2/NAM7-like_C"/>
</dbReference>
<protein>
    <recommendedName>
        <fullName evidence="1">DNA replication ATP-dependent helicase/nuclease</fullName>
        <ecNumber evidence="1">3.1.-.-</ecNumber>
        <ecNumber evidence="1">3.6.4.12</ecNumber>
    </recommendedName>
</protein>
<dbReference type="InterPro" id="IPR041677">
    <property type="entry name" value="DNA2/NAM7_AAA_11"/>
</dbReference>
<dbReference type="GO" id="GO:0033567">
    <property type="term" value="P:DNA replication, Okazaki fragment processing"/>
    <property type="evidence" value="ECO:0007669"/>
    <property type="project" value="UniProtKB-UniRule"/>
</dbReference>
<dbReference type="OrthoDB" id="306218at2759"/>
<dbReference type="Gene3D" id="3.40.50.300">
    <property type="entry name" value="P-loop containing nucleotide triphosphate hydrolases"/>
    <property type="match status" value="2"/>
</dbReference>
<dbReference type="CDD" id="cd18808">
    <property type="entry name" value="SF1_C_Upf1"/>
    <property type="match status" value="1"/>
</dbReference>
<keyword evidence="1" id="KW-0158">Chromosome</keyword>
<gene>
    <name evidence="4" type="ORF">RFI_36167</name>
</gene>
<keyword evidence="1" id="KW-0411">Iron-sulfur</keyword>
<dbReference type="PANTHER" id="PTHR10887:SF433">
    <property type="entry name" value="DNA REPLICATION ATP-DEPENDENT HELICASE_NUCLEASE DNA2"/>
    <property type="match status" value="1"/>
</dbReference>
<dbReference type="PANTHER" id="PTHR10887">
    <property type="entry name" value="DNA2/NAM7 HELICASE FAMILY"/>
    <property type="match status" value="1"/>
</dbReference>
<comment type="catalytic activity">
    <reaction evidence="1">
        <text>ATP + H2O = ADP + phosphate + H(+)</text>
        <dbReference type="Rhea" id="RHEA:13065"/>
        <dbReference type="ChEBI" id="CHEBI:15377"/>
        <dbReference type="ChEBI" id="CHEBI:15378"/>
        <dbReference type="ChEBI" id="CHEBI:30616"/>
        <dbReference type="ChEBI" id="CHEBI:43474"/>
        <dbReference type="ChEBI" id="CHEBI:456216"/>
        <dbReference type="EC" id="3.6.4.12"/>
    </reaction>
</comment>
<evidence type="ECO:0000313" key="5">
    <source>
        <dbReference type="Proteomes" id="UP000023152"/>
    </source>
</evidence>
<dbReference type="GO" id="GO:0005524">
    <property type="term" value="F:ATP binding"/>
    <property type="evidence" value="ECO:0007669"/>
    <property type="project" value="UniProtKB-UniRule"/>
</dbReference>
<dbReference type="GO" id="GO:0003677">
    <property type="term" value="F:DNA binding"/>
    <property type="evidence" value="ECO:0007669"/>
    <property type="project" value="UniProtKB-UniRule"/>
</dbReference>
<comment type="subcellular location">
    <subcellularLocation>
        <location evidence="1">Nucleus</location>
    </subcellularLocation>
    <subcellularLocation>
        <location evidence="1">Chromosome</location>
    </subcellularLocation>
</comment>
<dbReference type="Proteomes" id="UP000023152">
    <property type="component" value="Unassembled WGS sequence"/>
</dbReference>
<dbReference type="SUPFAM" id="SSF52540">
    <property type="entry name" value="P-loop containing nucleoside triphosphate hydrolases"/>
    <property type="match status" value="1"/>
</dbReference>
<keyword evidence="1" id="KW-0378">Hydrolase</keyword>
<keyword evidence="1" id="KW-0539">Nucleus</keyword>
<dbReference type="InterPro" id="IPR047187">
    <property type="entry name" value="SF1_C_Upf1"/>
</dbReference>
<dbReference type="GO" id="GO:0071932">
    <property type="term" value="P:replication fork reversal"/>
    <property type="evidence" value="ECO:0007669"/>
    <property type="project" value="TreeGrafter"/>
</dbReference>
<dbReference type="Pfam" id="PF13087">
    <property type="entry name" value="AAA_12"/>
    <property type="match status" value="1"/>
</dbReference>
<keyword evidence="1" id="KW-0004">4Fe-4S</keyword>
<evidence type="ECO:0000259" key="2">
    <source>
        <dbReference type="Pfam" id="PF13086"/>
    </source>
</evidence>
<feature type="domain" description="DNA2/NAM7 helicase-like C-terminal" evidence="3">
    <location>
        <begin position="149"/>
        <end position="396"/>
    </location>
</feature>
<dbReference type="GO" id="GO:0005694">
    <property type="term" value="C:chromosome"/>
    <property type="evidence" value="ECO:0007669"/>
    <property type="project" value="UniProtKB-SubCell"/>
</dbReference>
<comment type="function">
    <text evidence="1">Key enzyme involved in DNA replication and DNA repair. Involved in Okazaki fragments processing by cleaving long flaps that escape FEN1: flaps that are longer than 27 nucleotides are coated by replication protein A complex (RPA), leading to recruit DNA2 which cleaves the flap until it is too short to bind RPA and becomes a substrate for FEN1. Also involved in 5'-end resection of DNA during double-strand break (DSB) repair by mediating the cleavage of 5'-ssDNA.</text>
</comment>
<sequence>RIGHAFSVHYKLQKYLLQCETSDEIITNEAITTLQWDNTQEINQRPRNNSFQDTKQLEQLLQHKYIFGVTSVSAGSSPILHNMRFDYCLVDEAGQVYIFYVKCNKMDKQLTEPQVLGPIRKAQRFILVGDSNQLPPLVKNKIALKNGMNISLFQRLSTANSHCVASLSIQYRMNEDILSLANQLIYKNQMKCATLDVASQSLSISSLDIAQHLDKCQYSQQIREWLRYALDPSKKVVFLNTDKLYPVEDIMPNNEAKTNANEKEAEIVKLCVNGLLECNVKSCQIGVMSPFVAQLKMIEAKLQQIRAPVSPSQQRRFENSIYSQILHNSQGISTNVDQNMLLDTIDRFQGRDCDVIILSLKHTPLDRKVASILHDWRRVNVALTRAKKKLIVIGSEACFLNIALESDKDDGNRKNLIMKHLMLFLAQKYPHNIAQVCF</sequence>
<dbReference type="InterPro" id="IPR045055">
    <property type="entry name" value="DNA2/NAM7-like"/>
</dbReference>
<dbReference type="Pfam" id="PF13086">
    <property type="entry name" value="AAA_11"/>
    <property type="match status" value="1"/>
</dbReference>
<dbReference type="GO" id="GO:0005634">
    <property type="term" value="C:nucleus"/>
    <property type="evidence" value="ECO:0007669"/>
    <property type="project" value="UniProtKB-SubCell"/>
</dbReference>
<dbReference type="InterPro" id="IPR027417">
    <property type="entry name" value="P-loop_NTPase"/>
</dbReference>
<feature type="domain" description="DNA2/NAM7 helicase helicase" evidence="2">
    <location>
        <begin position="37"/>
        <end position="140"/>
    </location>
</feature>
<dbReference type="GO" id="GO:0046872">
    <property type="term" value="F:metal ion binding"/>
    <property type="evidence" value="ECO:0007669"/>
    <property type="project" value="UniProtKB-UniRule"/>
</dbReference>
<keyword evidence="1" id="KW-0511">Multifunctional enzyme</keyword>
<keyword evidence="1" id="KW-0547">Nucleotide-binding</keyword>
<evidence type="ECO:0000256" key="1">
    <source>
        <dbReference type="RuleBase" id="RU367041"/>
    </source>
</evidence>
<comment type="caution">
    <text evidence="4">The sequence shown here is derived from an EMBL/GenBank/DDBJ whole genome shotgun (WGS) entry which is preliminary data.</text>
</comment>
<organism evidence="4 5">
    <name type="scientific">Reticulomyxa filosa</name>
    <dbReference type="NCBI Taxonomy" id="46433"/>
    <lineage>
        <taxon>Eukaryota</taxon>
        <taxon>Sar</taxon>
        <taxon>Rhizaria</taxon>
        <taxon>Retaria</taxon>
        <taxon>Foraminifera</taxon>
        <taxon>Monothalamids</taxon>
        <taxon>Reticulomyxidae</taxon>
        <taxon>Reticulomyxa</taxon>
    </lineage>
</organism>
<comment type="similarity">
    <text evidence="1">Belongs to the DNA2/NAM7 helicase family.</text>
</comment>
<proteinExistence type="inferred from homology"/>
<dbReference type="GO" id="GO:0017116">
    <property type="term" value="F:single-stranded DNA helicase activity"/>
    <property type="evidence" value="ECO:0007669"/>
    <property type="project" value="UniProtKB-UniRule"/>
</dbReference>
<keyword evidence="1" id="KW-0347">Helicase</keyword>
<keyword evidence="1" id="KW-0234">DNA repair</keyword>